<dbReference type="GeneID" id="63832681"/>
<dbReference type="SMART" id="SM00382">
    <property type="entry name" value="AAA"/>
    <property type="match status" value="1"/>
</dbReference>
<keyword evidence="9" id="KW-0496">Mitochondrion</keyword>
<protein>
    <submittedName>
        <fullName evidence="14">P-loop containing nucleoside triphosphate hydrolase protein</fullName>
    </submittedName>
</protein>
<comment type="caution">
    <text evidence="14">The sequence shown here is derived from an EMBL/GenBank/DDBJ whole genome shotgun (WGS) entry which is preliminary data.</text>
</comment>
<dbReference type="GO" id="GO:0005743">
    <property type="term" value="C:mitochondrial inner membrane"/>
    <property type="evidence" value="ECO:0007669"/>
    <property type="project" value="UniProtKB-SubCell"/>
</dbReference>
<accession>A0A9P5CMQ6</accession>
<gene>
    <name evidence="14" type="ORF">M406DRAFT_219629</name>
</gene>
<dbReference type="PROSITE" id="PS00674">
    <property type="entry name" value="AAA"/>
    <property type="match status" value="1"/>
</dbReference>
<evidence type="ECO:0000256" key="8">
    <source>
        <dbReference type="ARBA" id="ARBA00022989"/>
    </source>
</evidence>
<evidence type="ECO:0000256" key="12">
    <source>
        <dbReference type="RuleBase" id="RU003651"/>
    </source>
</evidence>
<dbReference type="EMBL" id="MU032349">
    <property type="protein sequence ID" value="KAF3763130.1"/>
    <property type="molecule type" value="Genomic_DNA"/>
</dbReference>
<sequence length="297" mass="33002">LSISCYGRDPQLLRDLVEDAVAMHRSSTMHRVSVYRRQNRAPSWIHASDIPPRSLDTVDMDQNLRDEILDDLNTFLLSRVWYLSRAVPYRRSYMFEGPPGTGKSSLVHALASFFHLPIYIFNIRGKAISEDSLAMLFDDLPVYCLLLLEDIDAAGLGSRHINNAMSPEDPPSAAGESEDGACLTLAGLLNLLDGVAAVEGRVVVMTSNCIDKLDPALIRPGRIDKVISFCLATDAQAAAIFRRLYKDDPQATAELAEEFGRRFGSKVFSPAAIQSYILKRMGEPEKALQEADNWIKE</sequence>
<feature type="non-terminal residue" evidence="14">
    <location>
        <position position="297"/>
    </location>
</feature>
<dbReference type="InterPro" id="IPR027417">
    <property type="entry name" value="P-loop_NTPase"/>
</dbReference>
<feature type="domain" description="AAA+ ATPase" evidence="13">
    <location>
        <begin position="89"/>
        <end position="233"/>
    </location>
</feature>
<dbReference type="Gene3D" id="3.40.50.300">
    <property type="entry name" value="P-loop containing nucleotide triphosphate hydrolases"/>
    <property type="match status" value="1"/>
</dbReference>
<proteinExistence type="inferred from homology"/>
<keyword evidence="10" id="KW-0472">Membrane</keyword>
<evidence type="ECO:0000256" key="9">
    <source>
        <dbReference type="ARBA" id="ARBA00023128"/>
    </source>
</evidence>
<keyword evidence="8" id="KW-1133">Transmembrane helix</keyword>
<keyword evidence="5" id="KW-0999">Mitochondrion inner membrane</keyword>
<evidence type="ECO:0000256" key="4">
    <source>
        <dbReference type="ARBA" id="ARBA00022741"/>
    </source>
</evidence>
<evidence type="ECO:0000313" key="15">
    <source>
        <dbReference type="Proteomes" id="UP000803844"/>
    </source>
</evidence>
<dbReference type="OrthoDB" id="10251412at2759"/>
<comment type="subcellular location">
    <subcellularLocation>
        <location evidence="1">Mitochondrion inner membrane</location>
        <topology evidence="1">Single-pass membrane protein</topology>
    </subcellularLocation>
</comment>
<evidence type="ECO:0000256" key="6">
    <source>
        <dbReference type="ARBA" id="ARBA00022801"/>
    </source>
</evidence>
<evidence type="ECO:0000256" key="10">
    <source>
        <dbReference type="ARBA" id="ARBA00023136"/>
    </source>
</evidence>
<reference evidence="14" key="1">
    <citation type="journal article" date="2020" name="Phytopathology">
        <title>Genome sequence of the chestnut blight fungus Cryphonectria parasitica EP155: A fundamental resource for an archetypical invasive plant pathogen.</title>
        <authorList>
            <person name="Crouch J.A."/>
            <person name="Dawe A."/>
            <person name="Aerts A."/>
            <person name="Barry K."/>
            <person name="Churchill A.C.L."/>
            <person name="Grimwood J."/>
            <person name="Hillman B."/>
            <person name="Milgroom M.G."/>
            <person name="Pangilinan J."/>
            <person name="Smith M."/>
            <person name="Salamov A."/>
            <person name="Schmutz J."/>
            <person name="Yadav J."/>
            <person name="Grigoriev I.V."/>
            <person name="Nuss D."/>
        </authorList>
    </citation>
    <scope>NUCLEOTIDE SEQUENCE</scope>
    <source>
        <strain evidence="14">EP155</strain>
    </source>
</reference>
<keyword evidence="15" id="KW-1185">Reference proteome</keyword>
<dbReference type="Pfam" id="PF08740">
    <property type="entry name" value="BCS1_N"/>
    <property type="match status" value="1"/>
</dbReference>
<dbReference type="Proteomes" id="UP000803844">
    <property type="component" value="Unassembled WGS sequence"/>
</dbReference>
<evidence type="ECO:0000256" key="5">
    <source>
        <dbReference type="ARBA" id="ARBA00022792"/>
    </source>
</evidence>
<name>A0A9P5CMQ6_CRYP1</name>
<keyword evidence="7 12" id="KW-0067">ATP-binding</keyword>
<evidence type="ECO:0000256" key="2">
    <source>
        <dbReference type="ARBA" id="ARBA00007448"/>
    </source>
</evidence>
<dbReference type="InterPro" id="IPR003960">
    <property type="entry name" value="ATPase_AAA_CS"/>
</dbReference>
<dbReference type="PANTHER" id="PTHR23070">
    <property type="entry name" value="BCS1 AAA-TYPE ATPASE"/>
    <property type="match status" value="1"/>
</dbReference>
<keyword evidence="6 14" id="KW-0378">Hydrolase</keyword>
<evidence type="ECO:0000256" key="3">
    <source>
        <dbReference type="ARBA" id="ARBA00022692"/>
    </source>
</evidence>
<dbReference type="SUPFAM" id="SSF52540">
    <property type="entry name" value="P-loop containing nucleoside triphosphate hydrolases"/>
    <property type="match status" value="1"/>
</dbReference>
<comment type="similarity">
    <text evidence="2">Belongs to the AAA ATPase family. BCS1 subfamily.</text>
</comment>
<evidence type="ECO:0000256" key="11">
    <source>
        <dbReference type="ARBA" id="ARBA00048778"/>
    </source>
</evidence>
<dbReference type="InterPro" id="IPR050747">
    <property type="entry name" value="Mitochondrial_chaperone_BCS1"/>
</dbReference>
<dbReference type="InterPro" id="IPR014851">
    <property type="entry name" value="BCS1_N"/>
</dbReference>
<keyword evidence="3" id="KW-0812">Transmembrane</keyword>
<dbReference type="Pfam" id="PF25426">
    <property type="entry name" value="AAA_lid_BCS1"/>
    <property type="match status" value="1"/>
</dbReference>
<organism evidence="14 15">
    <name type="scientific">Cryphonectria parasitica (strain ATCC 38755 / EP155)</name>
    <dbReference type="NCBI Taxonomy" id="660469"/>
    <lineage>
        <taxon>Eukaryota</taxon>
        <taxon>Fungi</taxon>
        <taxon>Dikarya</taxon>
        <taxon>Ascomycota</taxon>
        <taxon>Pezizomycotina</taxon>
        <taxon>Sordariomycetes</taxon>
        <taxon>Sordariomycetidae</taxon>
        <taxon>Diaporthales</taxon>
        <taxon>Cryphonectriaceae</taxon>
        <taxon>Cryphonectria-Endothia species complex</taxon>
        <taxon>Cryphonectria</taxon>
    </lineage>
</organism>
<dbReference type="InterPro" id="IPR003593">
    <property type="entry name" value="AAA+_ATPase"/>
</dbReference>
<evidence type="ECO:0000259" key="13">
    <source>
        <dbReference type="SMART" id="SM00382"/>
    </source>
</evidence>
<evidence type="ECO:0000256" key="7">
    <source>
        <dbReference type="ARBA" id="ARBA00022840"/>
    </source>
</evidence>
<dbReference type="AlphaFoldDB" id="A0A9P5CMQ6"/>
<dbReference type="RefSeq" id="XP_040774109.1">
    <property type="nucleotide sequence ID" value="XM_040915552.1"/>
</dbReference>
<comment type="catalytic activity">
    <reaction evidence="11">
        <text>ATP + H2O = ADP + phosphate + H(+)</text>
        <dbReference type="Rhea" id="RHEA:13065"/>
        <dbReference type="ChEBI" id="CHEBI:15377"/>
        <dbReference type="ChEBI" id="CHEBI:15378"/>
        <dbReference type="ChEBI" id="CHEBI:30616"/>
        <dbReference type="ChEBI" id="CHEBI:43474"/>
        <dbReference type="ChEBI" id="CHEBI:456216"/>
    </reaction>
    <physiologicalReaction direction="left-to-right" evidence="11">
        <dbReference type="Rhea" id="RHEA:13066"/>
    </physiologicalReaction>
</comment>
<feature type="non-terminal residue" evidence="14">
    <location>
        <position position="1"/>
    </location>
</feature>
<dbReference type="GO" id="GO:0016887">
    <property type="term" value="F:ATP hydrolysis activity"/>
    <property type="evidence" value="ECO:0007669"/>
    <property type="project" value="InterPro"/>
</dbReference>
<dbReference type="InterPro" id="IPR057495">
    <property type="entry name" value="AAA_lid_BCS1"/>
</dbReference>
<evidence type="ECO:0000256" key="1">
    <source>
        <dbReference type="ARBA" id="ARBA00004434"/>
    </source>
</evidence>
<evidence type="ECO:0000313" key="14">
    <source>
        <dbReference type="EMBL" id="KAF3763130.1"/>
    </source>
</evidence>
<dbReference type="InterPro" id="IPR003959">
    <property type="entry name" value="ATPase_AAA_core"/>
</dbReference>
<keyword evidence="4 12" id="KW-0547">Nucleotide-binding</keyword>
<dbReference type="GO" id="GO:0005524">
    <property type="term" value="F:ATP binding"/>
    <property type="evidence" value="ECO:0007669"/>
    <property type="project" value="UniProtKB-KW"/>
</dbReference>
<dbReference type="Pfam" id="PF00004">
    <property type="entry name" value="AAA"/>
    <property type="match status" value="1"/>
</dbReference>